<evidence type="ECO:0000256" key="1">
    <source>
        <dbReference type="ARBA" id="ARBA00022517"/>
    </source>
</evidence>
<comment type="similarity">
    <text evidence="5">Belongs to the Prp family.</text>
</comment>
<evidence type="ECO:0000313" key="7">
    <source>
        <dbReference type="EMBL" id="CCP26407.1"/>
    </source>
</evidence>
<dbReference type="EMBL" id="HF563609">
    <property type="protein sequence ID" value="CCP26407.1"/>
    <property type="molecule type" value="Genomic_DNA"/>
</dbReference>
<dbReference type="PATRIC" id="fig|1209989.3.peg.1872"/>
<dbReference type="KEGG" id="tep:TepRe1_1516"/>
<protein>
    <recommendedName>
        <fullName evidence="6">Ribosomal processing cysteine protease Prp</fullName>
    </recommendedName>
</protein>
<dbReference type="GO" id="GO:0042254">
    <property type="term" value="P:ribosome biogenesis"/>
    <property type="evidence" value="ECO:0007669"/>
    <property type="project" value="UniProtKB-KW"/>
</dbReference>
<dbReference type="STRING" id="1209989.TepRe1_1516"/>
<dbReference type="InterPro" id="IPR036764">
    <property type="entry name" value="Peptidase_Prp_sf"/>
</dbReference>
<dbReference type="GO" id="GO:0006508">
    <property type="term" value="P:proteolysis"/>
    <property type="evidence" value="ECO:0007669"/>
    <property type="project" value="UniProtKB-KW"/>
</dbReference>
<dbReference type="Gene3D" id="3.30.70.1490">
    <property type="entry name" value="Cysteine protease Prp"/>
    <property type="match status" value="1"/>
</dbReference>
<evidence type="ECO:0000256" key="2">
    <source>
        <dbReference type="ARBA" id="ARBA00022670"/>
    </source>
</evidence>
<dbReference type="Proteomes" id="UP000010802">
    <property type="component" value="Chromosome"/>
</dbReference>
<keyword evidence="4" id="KW-0788">Thiol protease</keyword>
<dbReference type="eggNOG" id="COG2868">
    <property type="taxonomic scope" value="Bacteria"/>
</dbReference>
<evidence type="ECO:0000313" key="8">
    <source>
        <dbReference type="Proteomes" id="UP000010802"/>
    </source>
</evidence>
<dbReference type="GO" id="GO:0008234">
    <property type="term" value="F:cysteine-type peptidase activity"/>
    <property type="evidence" value="ECO:0007669"/>
    <property type="project" value="UniProtKB-KW"/>
</dbReference>
<sequence>MIRVRIKSHPFGGYKSIEISGHAEYADYGKDIVCAGVSALAETAVLGLKNVAGIKPVVDKKPGCFMLKLPDDMTAEEFKKATIILETIFLGIRDIAESYPSNIQTELIEEV</sequence>
<keyword evidence="8" id="KW-1185">Reference proteome</keyword>
<dbReference type="KEGG" id="tae:TepiRe1_1631"/>
<evidence type="ECO:0000256" key="6">
    <source>
        <dbReference type="ARBA" id="ARBA00044538"/>
    </source>
</evidence>
<dbReference type="PANTHER" id="PTHR39178:SF1">
    <property type="entry name" value="RIBOSOMAL-PROCESSING CYSTEINE PROTEASE PRP"/>
    <property type="match status" value="1"/>
</dbReference>
<name>F4LVZ4_TEPAE</name>
<evidence type="ECO:0000256" key="4">
    <source>
        <dbReference type="ARBA" id="ARBA00022807"/>
    </source>
</evidence>
<dbReference type="OrthoDB" id="48998at2"/>
<dbReference type="CDD" id="cd16332">
    <property type="entry name" value="Prp-like"/>
    <property type="match status" value="1"/>
</dbReference>
<dbReference type="InterPro" id="IPR007422">
    <property type="entry name" value="Peptidase_Prp"/>
</dbReference>
<keyword evidence="2" id="KW-0645">Protease</keyword>
<gene>
    <name evidence="7" type="ordered locus">TEPIRE1_1631</name>
</gene>
<proteinExistence type="inferred from homology"/>
<accession>F4LVZ4</accession>
<evidence type="ECO:0000256" key="3">
    <source>
        <dbReference type="ARBA" id="ARBA00022801"/>
    </source>
</evidence>
<dbReference type="Pfam" id="PF04327">
    <property type="entry name" value="Peptidase_Prp"/>
    <property type="match status" value="1"/>
</dbReference>
<organism evidence="7 8">
    <name type="scientific">Tepidanaerobacter acetatoxydans (strain DSM 21804 / JCM 16047 / Re1)</name>
    <dbReference type="NCBI Taxonomy" id="1209989"/>
    <lineage>
        <taxon>Bacteria</taxon>
        <taxon>Bacillati</taxon>
        <taxon>Bacillota</taxon>
        <taxon>Clostridia</taxon>
        <taxon>Thermosediminibacterales</taxon>
        <taxon>Tepidanaerobacteraceae</taxon>
        <taxon>Tepidanaerobacter</taxon>
    </lineage>
</organism>
<evidence type="ECO:0000256" key="5">
    <source>
        <dbReference type="ARBA" id="ARBA00044503"/>
    </source>
</evidence>
<keyword evidence="1" id="KW-0690">Ribosome biogenesis</keyword>
<dbReference type="RefSeq" id="WP_013778585.1">
    <property type="nucleotide sequence ID" value="NC_015519.1"/>
</dbReference>
<accession>L0S3L7</accession>
<keyword evidence="3" id="KW-0378">Hydrolase</keyword>
<dbReference type="SUPFAM" id="SSF118010">
    <property type="entry name" value="TM1457-like"/>
    <property type="match status" value="1"/>
</dbReference>
<reference evidence="8" key="1">
    <citation type="journal article" date="2013" name="Genome Announc.">
        <title>First genome sequence of a syntrophic acetate-oxidizing bacterium, Tepidanaerobacter acetatoxydans strain Re1.</title>
        <authorList>
            <person name="Manzoor S."/>
            <person name="Bongcam-Rudloff E."/>
            <person name="Schnurer A."/>
            <person name="Muller B."/>
        </authorList>
    </citation>
    <scope>NUCLEOTIDE SEQUENCE [LARGE SCALE GENOMIC DNA]</scope>
    <source>
        <strain evidence="8">Re1</strain>
    </source>
</reference>
<dbReference type="HOGENOM" id="CLU_140910_1_0_9"/>
<dbReference type="PANTHER" id="PTHR39178">
    <property type="entry name" value="HYPOTHETICAL RIBOSOME-ASSOCIATED PROTEIN"/>
    <property type="match status" value="1"/>
</dbReference>
<dbReference type="AlphaFoldDB" id="F4LVZ4"/>